<evidence type="ECO:0000313" key="1">
    <source>
        <dbReference type="EMBL" id="GJM56207.1"/>
    </source>
</evidence>
<accession>A0AAV5B624</accession>
<comment type="caution">
    <text evidence="1">The sequence shown here is derived from an EMBL/GenBank/DDBJ whole genome shotgun (WGS) entry which is preliminary data.</text>
</comment>
<dbReference type="EMBL" id="BQKC01000002">
    <property type="protein sequence ID" value="GJM56207.1"/>
    <property type="molecule type" value="Genomic_DNA"/>
</dbReference>
<dbReference type="RefSeq" id="WP_135978531.1">
    <property type="nucleotide sequence ID" value="NZ_BQKC01000002.1"/>
</dbReference>
<proteinExistence type="predicted"/>
<organism evidence="1 2">
    <name type="scientific">Granulimonas faecalis</name>
    <dbReference type="NCBI Taxonomy" id="2894155"/>
    <lineage>
        <taxon>Bacteria</taxon>
        <taxon>Bacillati</taxon>
        <taxon>Actinomycetota</taxon>
        <taxon>Coriobacteriia</taxon>
        <taxon>Coriobacteriales</taxon>
        <taxon>Kribbibacteriaceae</taxon>
        <taxon>Granulimonas</taxon>
    </lineage>
</organism>
<reference evidence="1" key="1">
    <citation type="journal article" date="2022" name="Int. J. Syst. Evol. Microbiol.">
        <title>Granulimonas faecalis gen. nov., sp. nov., and Leptogranulimonas caecicola gen. nov., sp. nov., novel lactate-producing Atopobiaceae bacteria isolated from mouse intestines, and an emended description of the family Atopobiaceae.</title>
        <authorList>
            <person name="Morinaga K."/>
            <person name="Kusada H."/>
            <person name="Sakamoto S."/>
            <person name="Murakami T."/>
            <person name="Toyoda A."/>
            <person name="Mori H."/>
            <person name="Meng X.Y."/>
            <person name="Takashino M."/>
            <person name="Murotomi K."/>
            <person name="Tamaki H."/>
        </authorList>
    </citation>
    <scope>NUCLEOTIDE SEQUENCE</scope>
    <source>
        <strain evidence="1">OPF53</strain>
    </source>
</reference>
<protein>
    <submittedName>
        <fullName evidence="1">Uncharacterized protein</fullName>
    </submittedName>
</protein>
<dbReference type="AlphaFoldDB" id="A0AAV5B624"/>
<evidence type="ECO:0000313" key="2">
    <source>
        <dbReference type="Proteomes" id="UP001055025"/>
    </source>
</evidence>
<keyword evidence="2" id="KW-1185">Reference proteome</keyword>
<dbReference type="Proteomes" id="UP001055025">
    <property type="component" value="Unassembled WGS sequence"/>
</dbReference>
<name>A0AAV5B624_9ACTN</name>
<sequence>MSDEELADDGLMYIAAPGVDKVPLDGSEHITTIDDPQVCEFYGPWDCPQVPAVIVPEDTVRGGDRLHVTVELVRGGDDG</sequence>
<gene>
    <name evidence="1" type="ORF">ATOP_18620</name>
</gene>